<feature type="domain" description="Thioredoxin" evidence="1">
    <location>
        <begin position="13"/>
        <end position="154"/>
    </location>
</feature>
<dbReference type="InterPro" id="IPR036249">
    <property type="entry name" value="Thioredoxin-like_sf"/>
</dbReference>
<comment type="caution">
    <text evidence="2">The sequence shown here is derived from an EMBL/GenBank/DDBJ whole genome shotgun (WGS) entry which is preliminary data.</text>
</comment>
<accession>A0A931IVG7</accession>
<dbReference type="PANTHER" id="PTHR42852:SF18">
    <property type="entry name" value="CHROMOSOME UNDETERMINED SCAFFOLD_47, WHOLE GENOME SHOTGUN SEQUENCE"/>
    <property type="match status" value="1"/>
</dbReference>
<dbReference type="CDD" id="cd02966">
    <property type="entry name" value="TlpA_like_family"/>
    <property type="match status" value="1"/>
</dbReference>
<dbReference type="EMBL" id="JAEDAL010000002">
    <property type="protein sequence ID" value="MBH9552687.1"/>
    <property type="molecule type" value="Genomic_DNA"/>
</dbReference>
<protein>
    <submittedName>
        <fullName evidence="2">TlpA family protein disulfide reductase</fullName>
    </submittedName>
</protein>
<evidence type="ECO:0000259" key="1">
    <source>
        <dbReference type="PROSITE" id="PS51352"/>
    </source>
</evidence>
<dbReference type="PANTHER" id="PTHR42852">
    <property type="entry name" value="THIOL:DISULFIDE INTERCHANGE PROTEIN DSBE"/>
    <property type="match status" value="1"/>
</dbReference>
<dbReference type="InterPro" id="IPR050553">
    <property type="entry name" value="Thioredoxin_ResA/DsbE_sf"/>
</dbReference>
<dbReference type="Proteomes" id="UP000620139">
    <property type="component" value="Unassembled WGS sequence"/>
</dbReference>
<dbReference type="InterPro" id="IPR013766">
    <property type="entry name" value="Thioredoxin_domain"/>
</dbReference>
<organism evidence="2 3">
    <name type="scientific">Inhella gelatinilytica</name>
    <dbReference type="NCBI Taxonomy" id="2795030"/>
    <lineage>
        <taxon>Bacteria</taxon>
        <taxon>Pseudomonadati</taxon>
        <taxon>Pseudomonadota</taxon>
        <taxon>Betaproteobacteria</taxon>
        <taxon>Burkholderiales</taxon>
        <taxon>Sphaerotilaceae</taxon>
        <taxon>Inhella</taxon>
    </lineage>
</organism>
<dbReference type="SUPFAM" id="SSF52833">
    <property type="entry name" value="Thioredoxin-like"/>
    <property type="match status" value="1"/>
</dbReference>
<name>A0A931IVG7_9BURK</name>
<evidence type="ECO:0000313" key="3">
    <source>
        <dbReference type="Proteomes" id="UP000620139"/>
    </source>
</evidence>
<dbReference type="AlphaFoldDB" id="A0A931IVG7"/>
<sequence length="155" mass="16790">MLAAAGTASAAALEPGTLAPDIALPQANLPIGRLSDLRGRVVYLDFWASWCGPCRLSFPWMARLQANHQARGLQVLALNLDERRADADAFLARTPAAFGVAFDASGEGAKRFGVKGMPSSALIDANGRLLWQHRGFRLDEAPELERRIVEALPRQ</sequence>
<reference evidence="2" key="1">
    <citation type="submission" date="2020-12" db="EMBL/GenBank/DDBJ databases">
        <title>The genome sequence of Inhella sp. 4Y17.</title>
        <authorList>
            <person name="Liu Y."/>
        </authorList>
    </citation>
    <scope>NUCLEOTIDE SEQUENCE</scope>
    <source>
        <strain evidence="2">4Y10</strain>
    </source>
</reference>
<dbReference type="Pfam" id="PF08534">
    <property type="entry name" value="Redoxin"/>
    <property type="match status" value="1"/>
</dbReference>
<evidence type="ECO:0000313" key="2">
    <source>
        <dbReference type="EMBL" id="MBH9552687.1"/>
    </source>
</evidence>
<proteinExistence type="predicted"/>
<dbReference type="Gene3D" id="3.40.30.10">
    <property type="entry name" value="Glutaredoxin"/>
    <property type="match status" value="1"/>
</dbReference>
<gene>
    <name evidence="2" type="ORF">I7X43_07455</name>
</gene>
<keyword evidence="3" id="KW-1185">Reference proteome</keyword>
<dbReference type="PROSITE" id="PS51352">
    <property type="entry name" value="THIOREDOXIN_2"/>
    <property type="match status" value="1"/>
</dbReference>
<dbReference type="InterPro" id="IPR013740">
    <property type="entry name" value="Redoxin"/>
</dbReference>
<dbReference type="GO" id="GO:0016491">
    <property type="term" value="F:oxidoreductase activity"/>
    <property type="evidence" value="ECO:0007669"/>
    <property type="project" value="InterPro"/>
</dbReference>